<comment type="catalytic activity">
    <reaction evidence="1">
        <text>ATP + protein L-histidine = ADP + protein N-phospho-L-histidine.</text>
        <dbReference type="EC" id="2.7.13.3"/>
    </reaction>
</comment>
<evidence type="ECO:0000256" key="5">
    <source>
        <dbReference type="ARBA" id="ARBA00022777"/>
    </source>
</evidence>
<evidence type="ECO:0000256" key="3">
    <source>
        <dbReference type="ARBA" id="ARBA00022553"/>
    </source>
</evidence>
<feature type="domain" description="Histidine kinase" evidence="8">
    <location>
        <begin position="347"/>
        <end position="563"/>
    </location>
</feature>
<dbReference type="InterPro" id="IPR005467">
    <property type="entry name" value="His_kinase_dom"/>
</dbReference>
<dbReference type="SMART" id="SM00387">
    <property type="entry name" value="HATPase_c"/>
    <property type="match status" value="1"/>
</dbReference>
<dbReference type="PROSITE" id="PS50109">
    <property type="entry name" value="HIS_KIN"/>
    <property type="match status" value="1"/>
</dbReference>
<dbReference type="InterPro" id="IPR003594">
    <property type="entry name" value="HATPase_dom"/>
</dbReference>
<dbReference type="SUPFAM" id="SSF55874">
    <property type="entry name" value="ATPase domain of HSP90 chaperone/DNA topoisomerase II/histidine kinase"/>
    <property type="match status" value="1"/>
</dbReference>
<keyword evidence="7" id="KW-0812">Transmembrane</keyword>
<proteinExistence type="predicted"/>
<evidence type="ECO:0000256" key="7">
    <source>
        <dbReference type="SAM" id="Phobius"/>
    </source>
</evidence>
<evidence type="ECO:0000256" key="1">
    <source>
        <dbReference type="ARBA" id="ARBA00000085"/>
    </source>
</evidence>
<evidence type="ECO:0000313" key="10">
    <source>
        <dbReference type="Proteomes" id="UP001144471"/>
    </source>
</evidence>
<evidence type="ECO:0000256" key="4">
    <source>
        <dbReference type="ARBA" id="ARBA00022679"/>
    </source>
</evidence>
<dbReference type="InterPro" id="IPR003661">
    <property type="entry name" value="HisK_dim/P_dom"/>
</dbReference>
<dbReference type="InterPro" id="IPR036890">
    <property type="entry name" value="HATPase_C_sf"/>
</dbReference>
<dbReference type="PANTHER" id="PTHR43711">
    <property type="entry name" value="TWO-COMPONENT HISTIDINE KINASE"/>
    <property type="match status" value="1"/>
</dbReference>
<dbReference type="Gene3D" id="3.30.565.10">
    <property type="entry name" value="Histidine kinase-like ATPase, C-terminal domain"/>
    <property type="match status" value="1"/>
</dbReference>
<evidence type="ECO:0000259" key="8">
    <source>
        <dbReference type="PROSITE" id="PS50109"/>
    </source>
</evidence>
<protein>
    <recommendedName>
        <fullName evidence="2">histidine kinase</fullName>
        <ecNumber evidence="2">2.7.13.3</ecNumber>
    </recommendedName>
</protein>
<name>A0A9W6LMT0_9FUSO</name>
<comment type="caution">
    <text evidence="9">The sequence shown here is derived from an EMBL/GenBank/DDBJ whole genome shotgun (WGS) entry which is preliminary data.</text>
</comment>
<dbReference type="InterPro" id="IPR004358">
    <property type="entry name" value="Sig_transdc_His_kin-like_C"/>
</dbReference>
<dbReference type="InterPro" id="IPR036097">
    <property type="entry name" value="HisK_dim/P_sf"/>
</dbReference>
<gene>
    <name evidence="9" type="ORF">PM10SUCC1_07350</name>
</gene>
<dbReference type="InterPro" id="IPR050736">
    <property type="entry name" value="Sensor_HK_Regulatory"/>
</dbReference>
<dbReference type="CDD" id="cd00075">
    <property type="entry name" value="HATPase"/>
    <property type="match status" value="1"/>
</dbReference>
<keyword evidence="10" id="KW-1185">Reference proteome</keyword>
<keyword evidence="4" id="KW-0808">Transferase</keyword>
<accession>A0A9W6LMT0</accession>
<dbReference type="GO" id="GO:0000155">
    <property type="term" value="F:phosphorelay sensor kinase activity"/>
    <property type="evidence" value="ECO:0007669"/>
    <property type="project" value="InterPro"/>
</dbReference>
<dbReference type="Pfam" id="PF02518">
    <property type="entry name" value="HATPase_c"/>
    <property type="match status" value="1"/>
</dbReference>
<dbReference type="PANTHER" id="PTHR43711:SF1">
    <property type="entry name" value="HISTIDINE KINASE 1"/>
    <property type="match status" value="1"/>
</dbReference>
<dbReference type="Gene3D" id="1.10.287.130">
    <property type="match status" value="1"/>
</dbReference>
<dbReference type="CDD" id="cd00082">
    <property type="entry name" value="HisKA"/>
    <property type="match status" value="1"/>
</dbReference>
<feature type="transmembrane region" description="Helical" evidence="7">
    <location>
        <begin position="295"/>
        <end position="313"/>
    </location>
</feature>
<dbReference type="RefSeq" id="WP_281833553.1">
    <property type="nucleotide sequence ID" value="NZ_BSDY01000003.1"/>
</dbReference>
<organism evidence="9 10">
    <name type="scientific">Propionigenium maris DSM 9537</name>
    <dbReference type="NCBI Taxonomy" id="1123000"/>
    <lineage>
        <taxon>Bacteria</taxon>
        <taxon>Fusobacteriati</taxon>
        <taxon>Fusobacteriota</taxon>
        <taxon>Fusobacteriia</taxon>
        <taxon>Fusobacteriales</taxon>
        <taxon>Fusobacteriaceae</taxon>
        <taxon>Propionigenium</taxon>
    </lineage>
</organism>
<dbReference type="EC" id="2.7.13.3" evidence="2"/>
<keyword evidence="7" id="KW-1133">Transmembrane helix</keyword>
<feature type="transmembrane region" description="Helical" evidence="7">
    <location>
        <begin position="15"/>
        <end position="36"/>
    </location>
</feature>
<dbReference type="Proteomes" id="UP001144471">
    <property type="component" value="Unassembled WGS sequence"/>
</dbReference>
<reference evidence="9" key="1">
    <citation type="submission" date="2022-12" db="EMBL/GenBank/DDBJ databases">
        <title>Reference genome sequencing for broad-spectrum identification of bacterial and archaeal isolates by mass spectrometry.</title>
        <authorList>
            <person name="Sekiguchi Y."/>
            <person name="Tourlousse D.M."/>
        </authorList>
    </citation>
    <scope>NUCLEOTIDE SEQUENCE</scope>
    <source>
        <strain evidence="9">10succ1</strain>
    </source>
</reference>
<evidence type="ECO:0000313" key="9">
    <source>
        <dbReference type="EMBL" id="GLI55220.1"/>
    </source>
</evidence>
<dbReference type="EMBL" id="BSDY01000003">
    <property type="protein sequence ID" value="GLI55220.1"/>
    <property type="molecule type" value="Genomic_DNA"/>
</dbReference>
<keyword evidence="6" id="KW-0902">Two-component regulatory system</keyword>
<dbReference type="SUPFAM" id="SSF47384">
    <property type="entry name" value="Homodimeric domain of signal transducing histidine kinase"/>
    <property type="match status" value="1"/>
</dbReference>
<keyword evidence="3" id="KW-0597">Phosphoprotein</keyword>
<evidence type="ECO:0000256" key="2">
    <source>
        <dbReference type="ARBA" id="ARBA00012438"/>
    </source>
</evidence>
<keyword evidence="7" id="KW-0472">Membrane</keyword>
<sequence length="563" mass="65086">MNRSVFVRRVTLKLFFKYLVLLILLLLTIFGFLVAVERDKNIKILENDLRKRNYIVKAKLIDNVVANLRWIKFYGDFETYSRLIDESVSRGSDHRRRVVDNLLQSNDSINGITLLDRRGRRLRDFSKGGKEFSGNELADEGRKKLLSFKDRTVYIEFKAYSYNRLDMEFYSPIFEEERLKGFIGVSYSLDDFFKGFKVEFKDVFDTSHLGIISKGNNSRYNYFSLDNSLDEVRNILNSTHTVSVPFNLGEGLAVSLSKYFDRVVLSEAFIGRGRLISYIPDEKIDEFLILSLKKYLAFSVILLIMTVALLWLYSVEKVERIGTLKTLRRNNGKLRKTLQTKELLFSLIGHDLRSPFTSLLGGFQMLNRRYDRYSRNEVKEMVDGMSISCMKLYTLTENLLRWSTLHRKKMEYVPETVKLEEILQEYRDIFKVQLEGKGIDLELSVAGEGVIHSDRNLLEATIRNLLSNAIKFSKPGGKIRIFTEESEEKLHLSVEDNGVGMPERVKRNLFSGRYNSTLGTLNEKGIGLGLFIVKEFTKLNKGDISFESHQGEGSRFTISLPKA</sequence>
<dbReference type="PRINTS" id="PR00344">
    <property type="entry name" value="BCTRLSENSOR"/>
</dbReference>
<keyword evidence="5" id="KW-0418">Kinase</keyword>
<dbReference type="AlphaFoldDB" id="A0A9W6LMT0"/>
<evidence type="ECO:0000256" key="6">
    <source>
        <dbReference type="ARBA" id="ARBA00023012"/>
    </source>
</evidence>